<protein>
    <recommendedName>
        <fullName evidence="4">Glycosyl hydrolase</fullName>
    </recommendedName>
</protein>
<dbReference type="EMBL" id="BAABDJ010000007">
    <property type="protein sequence ID" value="GAA4003487.1"/>
    <property type="molecule type" value="Genomic_DNA"/>
</dbReference>
<dbReference type="Gene3D" id="2.130.10.10">
    <property type="entry name" value="YVTN repeat-like/Quinoprotein amine dehydrogenase"/>
    <property type="match status" value="1"/>
</dbReference>
<feature type="chain" id="PRO_5045392589" description="Glycosyl hydrolase" evidence="1">
    <location>
        <begin position="27"/>
        <end position="78"/>
    </location>
</feature>
<accession>A0ABP7RX30</accession>
<evidence type="ECO:0000313" key="3">
    <source>
        <dbReference type="Proteomes" id="UP001500567"/>
    </source>
</evidence>
<dbReference type="Proteomes" id="UP001500567">
    <property type="component" value="Unassembled WGS sequence"/>
</dbReference>
<organism evidence="2 3">
    <name type="scientific">Hymenobacter fastidiosus</name>
    <dbReference type="NCBI Taxonomy" id="486264"/>
    <lineage>
        <taxon>Bacteria</taxon>
        <taxon>Pseudomonadati</taxon>
        <taxon>Bacteroidota</taxon>
        <taxon>Cytophagia</taxon>
        <taxon>Cytophagales</taxon>
        <taxon>Hymenobacteraceae</taxon>
        <taxon>Hymenobacter</taxon>
    </lineage>
</organism>
<feature type="signal peptide" evidence="1">
    <location>
        <begin position="1"/>
        <end position="26"/>
    </location>
</feature>
<reference evidence="3" key="1">
    <citation type="journal article" date="2019" name="Int. J. Syst. Evol. Microbiol.">
        <title>The Global Catalogue of Microorganisms (GCM) 10K type strain sequencing project: providing services to taxonomists for standard genome sequencing and annotation.</title>
        <authorList>
            <consortium name="The Broad Institute Genomics Platform"/>
            <consortium name="The Broad Institute Genome Sequencing Center for Infectious Disease"/>
            <person name="Wu L."/>
            <person name="Ma J."/>
        </authorList>
    </citation>
    <scope>NUCLEOTIDE SEQUENCE [LARGE SCALE GENOMIC DNA]</scope>
    <source>
        <strain evidence="3">JCM 17224</strain>
    </source>
</reference>
<keyword evidence="1" id="KW-0732">Signal</keyword>
<gene>
    <name evidence="2" type="ORF">GCM10022408_13820</name>
</gene>
<comment type="caution">
    <text evidence="2">The sequence shown here is derived from an EMBL/GenBank/DDBJ whole genome shotgun (WGS) entry which is preliminary data.</text>
</comment>
<proteinExistence type="predicted"/>
<dbReference type="SUPFAM" id="SSF110296">
    <property type="entry name" value="Oligoxyloglucan reducing end-specific cellobiohydrolase"/>
    <property type="match status" value="1"/>
</dbReference>
<evidence type="ECO:0000256" key="1">
    <source>
        <dbReference type="SAM" id="SignalP"/>
    </source>
</evidence>
<evidence type="ECO:0008006" key="4">
    <source>
        <dbReference type="Google" id="ProtNLM"/>
    </source>
</evidence>
<keyword evidence="3" id="KW-1185">Reference proteome</keyword>
<evidence type="ECO:0000313" key="2">
    <source>
        <dbReference type="EMBL" id="GAA4003487.1"/>
    </source>
</evidence>
<dbReference type="InterPro" id="IPR015943">
    <property type="entry name" value="WD40/YVTN_repeat-like_dom_sf"/>
</dbReference>
<sequence>MMKKLFPVMLLTLLPMLRLRAQSAHPNVLVSTISSPEETSIAINPRNTRELVAGANSSNQYYSTNGGQSWTWRPLTSP</sequence>
<name>A0ABP7RX30_9BACT</name>